<dbReference type="Proteomes" id="UP001054252">
    <property type="component" value="Unassembled WGS sequence"/>
</dbReference>
<dbReference type="EMBL" id="BPVZ01000022">
    <property type="protein sequence ID" value="GKV04911.1"/>
    <property type="molecule type" value="Genomic_DNA"/>
</dbReference>
<evidence type="ECO:0000313" key="2">
    <source>
        <dbReference type="Proteomes" id="UP001054252"/>
    </source>
</evidence>
<comment type="caution">
    <text evidence="1">The sequence shown here is derived from an EMBL/GenBank/DDBJ whole genome shotgun (WGS) entry which is preliminary data.</text>
</comment>
<keyword evidence="2" id="KW-1185">Reference proteome</keyword>
<gene>
    <name evidence="1" type="ORF">SLEP1_g17003</name>
</gene>
<dbReference type="AlphaFoldDB" id="A0AAV5IST8"/>
<reference evidence="1 2" key="1">
    <citation type="journal article" date="2021" name="Commun. Biol.">
        <title>The genome of Shorea leprosula (Dipterocarpaceae) highlights the ecological relevance of drought in aseasonal tropical rainforests.</title>
        <authorList>
            <person name="Ng K.K.S."/>
            <person name="Kobayashi M.J."/>
            <person name="Fawcett J.A."/>
            <person name="Hatakeyama M."/>
            <person name="Paape T."/>
            <person name="Ng C.H."/>
            <person name="Ang C.C."/>
            <person name="Tnah L.H."/>
            <person name="Lee C.T."/>
            <person name="Nishiyama T."/>
            <person name="Sese J."/>
            <person name="O'Brien M.J."/>
            <person name="Copetti D."/>
            <person name="Mohd Noor M.I."/>
            <person name="Ong R.C."/>
            <person name="Putra M."/>
            <person name="Sireger I.Z."/>
            <person name="Indrioko S."/>
            <person name="Kosugi Y."/>
            <person name="Izuno A."/>
            <person name="Isagi Y."/>
            <person name="Lee S.L."/>
            <person name="Shimizu K.K."/>
        </authorList>
    </citation>
    <scope>NUCLEOTIDE SEQUENCE [LARGE SCALE GENOMIC DNA]</scope>
    <source>
        <strain evidence="1">214</strain>
    </source>
</reference>
<sequence>MWKTKTAEGNTMSLYNSFQSEFDSIAARLHSSPSRRLPSAAPPLGAS</sequence>
<protein>
    <submittedName>
        <fullName evidence="1">Uncharacterized protein</fullName>
    </submittedName>
</protein>
<proteinExistence type="predicted"/>
<accession>A0AAV5IST8</accession>
<organism evidence="1 2">
    <name type="scientific">Rubroshorea leprosula</name>
    <dbReference type="NCBI Taxonomy" id="152421"/>
    <lineage>
        <taxon>Eukaryota</taxon>
        <taxon>Viridiplantae</taxon>
        <taxon>Streptophyta</taxon>
        <taxon>Embryophyta</taxon>
        <taxon>Tracheophyta</taxon>
        <taxon>Spermatophyta</taxon>
        <taxon>Magnoliopsida</taxon>
        <taxon>eudicotyledons</taxon>
        <taxon>Gunneridae</taxon>
        <taxon>Pentapetalae</taxon>
        <taxon>rosids</taxon>
        <taxon>malvids</taxon>
        <taxon>Malvales</taxon>
        <taxon>Dipterocarpaceae</taxon>
        <taxon>Rubroshorea</taxon>
    </lineage>
</organism>
<name>A0AAV5IST8_9ROSI</name>
<evidence type="ECO:0000313" key="1">
    <source>
        <dbReference type="EMBL" id="GKV04911.1"/>
    </source>
</evidence>